<evidence type="ECO:0008006" key="4">
    <source>
        <dbReference type="Google" id="ProtNLM"/>
    </source>
</evidence>
<feature type="transmembrane region" description="Helical" evidence="1">
    <location>
        <begin position="113"/>
        <end position="133"/>
    </location>
</feature>
<sequence length="235" mass="23873">MPAPWAGTPAAPHAVPMTTIQATAATVDTPRGSGTRGLLLLVAIVLGGLGNLANLLAGYNGDHVRIAWLADHQSAWIAATYGTALNVLGILALLAAVCTLVRGRGAAWATVSLAVGALGTALYAVSAAIPMALLGLGTQTTVPAADAEALLEYVRDQDLTQVGVAFPGFLLLLVAQITITVALVRSRALPAWVPILFIVGGVLAVLFAGGGPLSALLALPQYVAMVAIGWHAHRS</sequence>
<keyword evidence="1" id="KW-0472">Membrane</keyword>
<gene>
    <name evidence="2" type="ORF">Prum_096090</name>
</gene>
<keyword evidence="1" id="KW-1133">Transmembrane helix</keyword>
<keyword evidence="1" id="KW-0812">Transmembrane</keyword>
<reference evidence="2 3" key="2">
    <citation type="submission" date="2020-03" db="EMBL/GenBank/DDBJ databases">
        <authorList>
            <person name="Ichikawa N."/>
            <person name="Kimura A."/>
            <person name="Kitahashi Y."/>
            <person name="Uohara A."/>
        </authorList>
    </citation>
    <scope>NUCLEOTIDE SEQUENCE [LARGE SCALE GENOMIC DNA]</scope>
    <source>
        <strain evidence="2 3">NBRC 108638</strain>
    </source>
</reference>
<dbReference type="AlphaFoldDB" id="A0A6V8LPE6"/>
<accession>A0A6V8LPE6</accession>
<keyword evidence="3" id="KW-1185">Reference proteome</keyword>
<dbReference type="Proteomes" id="UP000482960">
    <property type="component" value="Unassembled WGS sequence"/>
</dbReference>
<evidence type="ECO:0000313" key="3">
    <source>
        <dbReference type="Proteomes" id="UP000482960"/>
    </source>
</evidence>
<feature type="transmembrane region" description="Helical" evidence="1">
    <location>
        <begin position="164"/>
        <end position="184"/>
    </location>
</feature>
<feature type="transmembrane region" description="Helical" evidence="1">
    <location>
        <begin position="191"/>
        <end position="209"/>
    </location>
</feature>
<feature type="transmembrane region" description="Helical" evidence="1">
    <location>
        <begin position="38"/>
        <end position="59"/>
    </location>
</feature>
<name>A0A6V8LPE6_9ACTN</name>
<dbReference type="Pfam" id="PF14329">
    <property type="entry name" value="DUF4386"/>
    <property type="match status" value="1"/>
</dbReference>
<evidence type="ECO:0000256" key="1">
    <source>
        <dbReference type="SAM" id="Phobius"/>
    </source>
</evidence>
<protein>
    <recommendedName>
        <fullName evidence="4">DUF4386 domain-containing protein</fullName>
    </recommendedName>
</protein>
<proteinExistence type="predicted"/>
<feature type="transmembrane region" description="Helical" evidence="1">
    <location>
        <begin position="79"/>
        <end position="101"/>
    </location>
</feature>
<evidence type="ECO:0000313" key="2">
    <source>
        <dbReference type="EMBL" id="GFJ95967.1"/>
    </source>
</evidence>
<dbReference type="EMBL" id="BLPG01000002">
    <property type="protein sequence ID" value="GFJ95967.1"/>
    <property type="molecule type" value="Genomic_DNA"/>
</dbReference>
<comment type="caution">
    <text evidence="2">The sequence shown here is derived from an EMBL/GenBank/DDBJ whole genome shotgun (WGS) entry which is preliminary data.</text>
</comment>
<organism evidence="2 3">
    <name type="scientific">Phytohabitans rumicis</name>
    <dbReference type="NCBI Taxonomy" id="1076125"/>
    <lineage>
        <taxon>Bacteria</taxon>
        <taxon>Bacillati</taxon>
        <taxon>Actinomycetota</taxon>
        <taxon>Actinomycetes</taxon>
        <taxon>Micromonosporales</taxon>
        <taxon>Micromonosporaceae</taxon>
    </lineage>
</organism>
<reference evidence="2 3" key="1">
    <citation type="submission" date="2020-03" db="EMBL/GenBank/DDBJ databases">
        <title>Whole genome shotgun sequence of Phytohabitans rumicis NBRC 108638.</title>
        <authorList>
            <person name="Komaki H."/>
            <person name="Tamura T."/>
        </authorList>
    </citation>
    <scope>NUCLEOTIDE SEQUENCE [LARGE SCALE GENOMIC DNA]</scope>
    <source>
        <strain evidence="2 3">NBRC 108638</strain>
    </source>
</reference>
<dbReference type="InterPro" id="IPR025495">
    <property type="entry name" value="DUF4386"/>
</dbReference>